<dbReference type="Gene3D" id="3.40.630.30">
    <property type="match status" value="1"/>
</dbReference>
<dbReference type="PANTHER" id="PTHR43877:SF2">
    <property type="entry name" value="AMINOALKYLPHOSPHONATE N-ACETYLTRANSFERASE-RELATED"/>
    <property type="match status" value="1"/>
</dbReference>
<dbReference type="PANTHER" id="PTHR43877">
    <property type="entry name" value="AMINOALKYLPHOSPHONATE N-ACETYLTRANSFERASE-RELATED-RELATED"/>
    <property type="match status" value="1"/>
</dbReference>
<evidence type="ECO:0000256" key="2">
    <source>
        <dbReference type="ARBA" id="ARBA00023315"/>
    </source>
</evidence>
<dbReference type="EMBL" id="BAABDJ010000006">
    <property type="protein sequence ID" value="GAA4000069.1"/>
    <property type="molecule type" value="Genomic_DNA"/>
</dbReference>
<evidence type="ECO:0000313" key="5">
    <source>
        <dbReference type="Proteomes" id="UP001500567"/>
    </source>
</evidence>
<reference evidence="5" key="1">
    <citation type="journal article" date="2019" name="Int. J. Syst. Evol. Microbiol.">
        <title>The Global Catalogue of Microorganisms (GCM) 10K type strain sequencing project: providing services to taxonomists for standard genome sequencing and annotation.</title>
        <authorList>
            <consortium name="The Broad Institute Genomics Platform"/>
            <consortium name="The Broad Institute Genome Sequencing Center for Infectious Disease"/>
            <person name="Wu L."/>
            <person name="Ma J."/>
        </authorList>
    </citation>
    <scope>NUCLEOTIDE SEQUENCE [LARGE SCALE GENOMIC DNA]</scope>
    <source>
        <strain evidence="5">JCM 17224</strain>
    </source>
</reference>
<evidence type="ECO:0000313" key="4">
    <source>
        <dbReference type="EMBL" id="GAA4000069.1"/>
    </source>
</evidence>
<dbReference type="InterPro" id="IPR050832">
    <property type="entry name" value="Bact_Acetyltransf"/>
</dbReference>
<feature type="domain" description="N-acetyltransferase" evidence="3">
    <location>
        <begin position="1"/>
        <end position="150"/>
    </location>
</feature>
<dbReference type="SUPFAM" id="SSF55729">
    <property type="entry name" value="Acyl-CoA N-acyltransferases (Nat)"/>
    <property type="match status" value="1"/>
</dbReference>
<evidence type="ECO:0000259" key="3">
    <source>
        <dbReference type="PROSITE" id="PS51186"/>
    </source>
</evidence>
<dbReference type="Proteomes" id="UP001500567">
    <property type="component" value="Unassembled WGS sequence"/>
</dbReference>
<sequence>MLSLTRTTSDHPDFRTLVTLLDHDLAVRDGGEHAFYAQLNKAAVLRHVVLAYLDGEAVGCGAFREHAAGEVEVKRMFVPPAHRGQGVAGKVLAELEAWARELGYTACVLETGKKQPEAIRLYEKSGYVYIPNYGQYAGVTNSVCLRKVVG</sequence>
<protein>
    <submittedName>
        <fullName evidence="4">GNAT family N-acetyltransferase</fullName>
    </submittedName>
</protein>
<dbReference type="Pfam" id="PF00583">
    <property type="entry name" value="Acetyltransf_1"/>
    <property type="match status" value="1"/>
</dbReference>
<organism evidence="4 5">
    <name type="scientific">Hymenobacter fastidiosus</name>
    <dbReference type="NCBI Taxonomy" id="486264"/>
    <lineage>
        <taxon>Bacteria</taxon>
        <taxon>Pseudomonadati</taxon>
        <taxon>Bacteroidota</taxon>
        <taxon>Cytophagia</taxon>
        <taxon>Cytophagales</taxon>
        <taxon>Hymenobacteraceae</taxon>
        <taxon>Hymenobacter</taxon>
    </lineage>
</organism>
<keyword evidence="2" id="KW-0012">Acyltransferase</keyword>
<dbReference type="CDD" id="cd04301">
    <property type="entry name" value="NAT_SF"/>
    <property type="match status" value="1"/>
</dbReference>
<dbReference type="RefSeq" id="WP_345071264.1">
    <property type="nucleotide sequence ID" value="NZ_BAABDJ010000006.1"/>
</dbReference>
<comment type="caution">
    <text evidence="4">The sequence shown here is derived from an EMBL/GenBank/DDBJ whole genome shotgun (WGS) entry which is preliminary data.</text>
</comment>
<proteinExistence type="predicted"/>
<keyword evidence="1" id="KW-0808">Transferase</keyword>
<dbReference type="InterPro" id="IPR016181">
    <property type="entry name" value="Acyl_CoA_acyltransferase"/>
</dbReference>
<name>A0ABP7RNX8_9BACT</name>
<accession>A0ABP7RNX8</accession>
<dbReference type="InterPro" id="IPR000182">
    <property type="entry name" value="GNAT_dom"/>
</dbReference>
<evidence type="ECO:0000256" key="1">
    <source>
        <dbReference type="ARBA" id="ARBA00022679"/>
    </source>
</evidence>
<keyword evidence="5" id="KW-1185">Reference proteome</keyword>
<dbReference type="PROSITE" id="PS51186">
    <property type="entry name" value="GNAT"/>
    <property type="match status" value="1"/>
</dbReference>
<gene>
    <name evidence="4" type="ORF">GCM10022408_08860</name>
</gene>